<feature type="coiled-coil region" evidence="1">
    <location>
        <begin position="9"/>
        <end position="39"/>
    </location>
</feature>
<protein>
    <submittedName>
        <fullName evidence="2">Uncharacterized protein</fullName>
    </submittedName>
</protein>
<dbReference type="KEGG" id="vg:24722339"/>
<evidence type="ECO:0000313" key="2">
    <source>
        <dbReference type="EMBL" id="AIX12576.1"/>
    </source>
</evidence>
<dbReference type="GeneID" id="24722339"/>
<keyword evidence="1" id="KW-0175">Coiled coil</keyword>
<keyword evidence="3" id="KW-1185">Reference proteome</keyword>
<evidence type="ECO:0000256" key="1">
    <source>
        <dbReference type="SAM" id="Coils"/>
    </source>
</evidence>
<dbReference type="OrthoDB" id="38299at10239"/>
<dbReference type="RefSeq" id="YP_009147730.1">
    <property type="nucleotide sequence ID" value="NC_027341.1"/>
</dbReference>
<name>A0A0D3MT63_9CAUD</name>
<proteinExistence type="predicted"/>
<dbReference type="Proteomes" id="UP000032686">
    <property type="component" value="Segment"/>
</dbReference>
<gene>
    <name evidence="2" type="ORF">WRP3_073</name>
</gene>
<evidence type="ECO:0000313" key="3">
    <source>
        <dbReference type="Proteomes" id="UP000032686"/>
    </source>
</evidence>
<dbReference type="EMBL" id="KM677185">
    <property type="protein sequence ID" value="AIX12576.1"/>
    <property type="molecule type" value="Genomic_DNA"/>
</dbReference>
<accession>A0A0D3MT63</accession>
<organism evidence="2 3">
    <name type="scientific">Lactococcus phage WRP3</name>
    <dbReference type="NCBI Taxonomy" id="1560313"/>
    <lineage>
        <taxon>Viruses</taxon>
        <taxon>Duplodnaviria</taxon>
        <taxon>Heunggongvirae</taxon>
        <taxon>Uroviricota</taxon>
        <taxon>Caudoviricetes</taxon>
        <taxon>Audreyjarvisvirus</taxon>
        <taxon>Audreyjarvisvirus WRP3</taxon>
    </lineage>
</organism>
<reference evidence="2 3" key="1">
    <citation type="journal article" date="2015" name="Appl. Environ. Microbiol.">
        <title>Lactococcal 949 group phages recognize a carbohydrate receptor on the host cell surface.</title>
        <authorList>
            <person name="Mahony J."/>
            <person name="Randazzo W."/>
            <person name="Neve H."/>
            <person name="Settanni L."/>
            <person name="van Sinderen D."/>
        </authorList>
    </citation>
    <scope>NUCLEOTIDE SEQUENCE [LARGE SCALE GENOMIC DNA]</scope>
    <source>
        <strain evidence="2">WRP3</strain>
    </source>
</reference>
<sequence>MNNKRKYKNRDYEALRHEKETKREELRRLRKELHILEVSRLSVLHNESDNDDDSLFRKSYNDFMKERGDIC</sequence>